<protein>
    <submittedName>
        <fullName evidence="7">Rho guanine nucleotide exchange factor</fullName>
    </submittedName>
</protein>
<dbReference type="KEGG" id="egl:EGR_01895"/>
<feature type="transmembrane region" description="Helical" evidence="4">
    <location>
        <begin position="381"/>
        <end position="401"/>
    </location>
</feature>
<evidence type="ECO:0000313" key="8">
    <source>
        <dbReference type="Proteomes" id="UP000019149"/>
    </source>
</evidence>
<reference evidence="7 8" key="1">
    <citation type="journal article" date="2013" name="Nat. Genet.">
        <title>The genome of the hydatid tapeworm Echinococcus granulosus.</title>
        <authorList>
            <person name="Zheng H."/>
            <person name="Zhang W."/>
            <person name="Zhang L."/>
            <person name="Zhang Z."/>
            <person name="Li J."/>
            <person name="Lu G."/>
            <person name="Zhu Y."/>
            <person name="Wang Y."/>
            <person name="Huang Y."/>
            <person name="Liu J."/>
            <person name="Kang H."/>
            <person name="Chen J."/>
            <person name="Wang L."/>
            <person name="Chen A."/>
            <person name="Yu S."/>
            <person name="Gao Z."/>
            <person name="Jin L."/>
            <person name="Gu W."/>
            <person name="Wang Z."/>
            <person name="Zhao L."/>
            <person name="Shi B."/>
            <person name="Wen H."/>
            <person name="Lin R."/>
            <person name="Jones M.K."/>
            <person name="Brejova B."/>
            <person name="Vinar T."/>
            <person name="Zhao G."/>
            <person name="McManus D.P."/>
            <person name="Chen Z."/>
            <person name="Zhou Y."/>
            <person name="Wang S."/>
        </authorList>
    </citation>
    <scope>NUCLEOTIDE SEQUENCE [LARGE SCALE GENOMIC DNA]</scope>
</reference>
<keyword evidence="4" id="KW-1133">Transmembrane helix</keyword>
<organism evidence="7 8">
    <name type="scientific">Echinococcus granulosus</name>
    <name type="common">Hydatid tapeworm</name>
    <dbReference type="NCBI Taxonomy" id="6210"/>
    <lineage>
        <taxon>Eukaryota</taxon>
        <taxon>Metazoa</taxon>
        <taxon>Spiralia</taxon>
        <taxon>Lophotrochozoa</taxon>
        <taxon>Platyhelminthes</taxon>
        <taxon>Cestoda</taxon>
        <taxon>Eucestoda</taxon>
        <taxon>Cyclophyllidea</taxon>
        <taxon>Taeniidae</taxon>
        <taxon>Echinococcus</taxon>
        <taxon>Echinococcus granulosus group</taxon>
    </lineage>
</organism>
<feature type="compositionally biased region" description="Low complexity" evidence="3">
    <location>
        <begin position="1175"/>
        <end position="1185"/>
    </location>
</feature>
<dbReference type="GO" id="GO:0005085">
    <property type="term" value="F:guanyl-nucleotide exchange factor activity"/>
    <property type="evidence" value="ECO:0007669"/>
    <property type="project" value="InterPro"/>
</dbReference>
<dbReference type="CDD" id="cd00174">
    <property type="entry name" value="SH3"/>
    <property type="match status" value="1"/>
</dbReference>
<dbReference type="EMBL" id="APAU02000007">
    <property type="protein sequence ID" value="EUB63404.1"/>
    <property type="molecule type" value="Genomic_DNA"/>
</dbReference>
<accession>W6V9R2</accession>
<dbReference type="PANTHER" id="PTHR12845:SF5">
    <property type="entry name" value="EPHEXIN, ISOFORM D"/>
    <property type="match status" value="1"/>
</dbReference>
<evidence type="ECO:0000256" key="4">
    <source>
        <dbReference type="SAM" id="Phobius"/>
    </source>
</evidence>
<dbReference type="SUPFAM" id="SSF50729">
    <property type="entry name" value="PH domain-like"/>
    <property type="match status" value="1"/>
</dbReference>
<dbReference type="GO" id="GO:0016020">
    <property type="term" value="C:membrane"/>
    <property type="evidence" value="ECO:0007669"/>
    <property type="project" value="InterPro"/>
</dbReference>
<dbReference type="STRING" id="6210.W6V9R2"/>
<evidence type="ECO:0000256" key="2">
    <source>
        <dbReference type="PROSITE-ProRule" id="PRU00192"/>
    </source>
</evidence>
<name>W6V9R2_ECHGR</name>
<dbReference type="RefSeq" id="XP_024354600.1">
    <property type="nucleotide sequence ID" value="XM_024491144.1"/>
</dbReference>
<feature type="transmembrane region" description="Helical" evidence="4">
    <location>
        <begin position="287"/>
        <end position="310"/>
    </location>
</feature>
<dbReference type="GeneID" id="36337610"/>
<dbReference type="PROSITE" id="PS50010">
    <property type="entry name" value="DH_2"/>
    <property type="match status" value="1"/>
</dbReference>
<feature type="domain" description="SH3" evidence="5">
    <location>
        <begin position="1252"/>
        <end position="1312"/>
    </location>
</feature>
<evidence type="ECO:0000256" key="1">
    <source>
        <dbReference type="ARBA" id="ARBA00022443"/>
    </source>
</evidence>
<dbReference type="SMART" id="SM00326">
    <property type="entry name" value="SH3"/>
    <property type="match status" value="1"/>
</dbReference>
<dbReference type="InterPro" id="IPR001452">
    <property type="entry name" value="SH3_domain"/>
</dbReference>
<keyword evidence="4" id="KW-0812">Transmembrane</keyword>
<dbReference type="InterPro" id="IPR036028">
    <property type="entry name" value="SH3-like_dom_sf"/>
</dbReference>
<dbReference type="PROSITE" id="PS50002">
    <property type="entry name" value="SH3"/>
    <property type="match status" value="1"/>
</dbReference>
<dbReference type="InterPro" id="IPR000219">
    <property type="entry name" value="DH_dom"/>
</dbReference>
<dbReference type="OrthoDB" id="27593at2759"/>
<feature type="region of interest" description="Disordered" evidence="3">
    <location>
        <begin position="1155"/>
        <end position="1185"/>
    </location>
</feature>
<feature type="domain" description="DH" evidence="6">
    <location>
        <begin position="817"/>
        <end position="1005"/>
    </location>
</feature>
<dbReference type="Pfam" id="PF00621">
    <property type="entry name" value="RhoGEF"/>
    <property type="match status" value="1"/>
</dbReference>
<keyword evidence="8" id="KW-1185">Reference proteome</keyword>
<dbReference type="Proteomes" id="UP000019149">
    <property type="component" value="Unassembled WGS sequence"/>
</dbReference>
<evidence type="ECO:0000256" key="3">
    <source>
        <dbReference type="SAM" id="MobiDB-lite"/>
    </source>
</evidence>
<dbReference type="Gene3D" id="2.30.30.40">
    <property type="entry name" value="SH3 Domains"/>
    <property type="match status" value="1"/>
</dbReference>
<sequence>MDTSEKERMRIRRKMMQAKMTAAVRNLNLGRNESYILNSAIALGHKIDSKMRARLLKACMAMQQARTEQCNVAAVTACYRIQTSAIISTGLPLFIGPWCSSYVTKGTACPTGEALENAKTECGNSGYSIGLKDGFGAQFAVAQSGLQQFAQNFQIVVAYKKLKSAAAQIRALQHNTEDAIEQLAYLTLDATRAVFAIALLFSTLLKLLFISLLLKTQSYISKYLKDMDFDNIYVGDVYEKIDERRKNESRMYLLPLKSHERKTVFWHKIGYTGPEWIRAIKAVIKSAILGIGLTMLFAADSYLHSLMIVLDVVTQGDLKLGGSSGQSDTSAAAMFLAGDGFAAELIKGILDGFLNLMNIDLTYKLSACAPKVILSSHDLRFRFGILWSTLLLLGIFSGYLLRLRHIVAGFFYPNAHRRRQMHLYNTMLANRVRDLNTNRNLLVQRVKENRLQHEVRLLSKPPVLAEVAPKLAKVLKLRKGTCVICRDTRKPGPEMYICPVDACATCRQCQRSISNDPEFCVACVDRNEASITDTLKKLEQMYKNRPLNLQREAMLTDQQCRTLSACITLDFAPRWSAAVGLRLVVLRAQTVPTLQSIRLILIYSVVLAQLMVRTLKRGSVYTNGSFSAKSFFAKSLVAEEDELQGNGDRKKVILRLEDAEKKYDNRLSFKSIFGNAPLYQIYDEHFKRKEIRRLHHRLRESIRSLRRKRGDQRPLRQPKAIVSPPKFGPDDQSSSSSSSGDEDELKTPSSAKASSFTVIKRDLSRRRSDVERTAKMGEMNSVANEFSGTGPSRVRWSDMLEVVRLNLAAGLTKEQRSLQEARFEIITSEASYYKSLTVLIDLFYKAPVFNPIAANAVITEFDKHQLFSNILNIHVTSENLLHSLETSFRKDPMMGNICDILYEHSETKLSYYVTYVKNQMYQTRTLSKLMNRPSFKEAVQNIQSMPQCSGLDLNSFLVLPMQRVMRLRLLVAAVIHYTPRSLSAYESGLVALASLEKLIAECNSQKGHMEQKERLVTLSSQLEFKSNLRAVGTGSRELVKEGNLRLLESSNLPNAAFRRKFSETIKNKPIQITLFLFTDILLVAKRKGEKYLVEDISPVDDLRVTIEALPEDDMIKRTELKTKINPDDPFHIVPNIRPDRSISVRQSGELMITRQGSHFRERSRSRGGSSRHRTGAGATGVTSSSSIGSVGGFSEGGVSYIGYPFILTFQSTDFTIVDYHFLCDTLSQRERWVDALQPDYYSVPSEISYDTWDCPQVIAIVSYGATERDELDLKEGDLMNVIVELSDGWLKGVLPDGRAGWVPKSVCQHVEDPQARRQNMKNFLLSEEAQRAYQKRKQQEKRVDMFVRVHDLRGTSHDIRQFVYSSCLGCSENGAGIIYNGNDSNESSQIAGYRIAA</sequence>
<comment type="caution">
    <text evidence="7">The sequence shown here is derived from an EMBL/GenBank/DDBJ whole genome shotgun (WGS) entry which is preliminary data.</text>
</comment>
<proteinExistence type="predicted"/>
<evidence type="ECO:0000259" key="6">
    <source>
        <dbReference type="PROSITE" id="PS50010"/>
    </source>
</evidence>
<dbReference type="SUPFAM" id="SSF48065">
    <property type="entry name" value="DBL homology domain (DH-domain)"/>
    <property type="match status" value="1"/>
</dbReference>
<feature type="compositionally biased region" description="Basic residues" evidence="3">
    <location>
        <begin position="1165"/>
        <end position="1174"/>
    </location>
</feature>
<feature type="region of interest" description="Disordered" evidence="3">
    <location>
        <begin position="703"/>
        <end position="752"/>
    </location>
</feature>
<dbReference type="SUPFAM" id="SSF50044">
    <property type="entry name" value="SH3-domain"/>
    <property type="match status" value="1"/>
</dbReference>
<feature type="transmembrane region" description="Helical" evidence="4">
    <location>
        <begin position="193"/>
        <end position="214"/>
    </location>
</feature>
<dbReference type="InterPro" id="IPR011993">
    <property type="entry name" value="PH-like_dom_sf"/>
</dbReference>
<keyword evidence="1 2" id="KW-0728">SH3 domain</keyword>
<dbReference type="PANTHER" id="PTHR12845">
    <property type="entry name" value="GUANINE NUCLEOTIDE EXCHANGE FACTOR"/>
    <property type="match status" value="1"/>
</dbReference>
<dbReference type="InterPro" id="IPR047271">
    <property type="entry name" value="Ephexin-like"/>
</dbReference>
<dbReference type="Pfam" id="PF07782">
    <property type="entry name" value="DC_STAMP"/>
    <property type="match status" value="1"/>
</dbReference>
<keyword evidence="4" id="KW-0472">Membrane</keyword>
<dbReference type="Gene3D" id="1.20.900.10">
    <property type="entry name" value="Dbl homology (DH) domain"/>
    <property type="match status" value="1"/>
</dbReference>
<dbReference type="CTD" id="36337610"/>
<dbReference type="SMART" id="SM00325">
    <property type="entry name" value="RhoGEF"/>
    <property type="match status" value="1"/>
</dbReference>
<evidence type="ECO:0000259" key="5">
    <source>
        <dbReference type="PROSITE" id="PS50002"/>
    </source>
</evidence>
<dbReference type="InterPro" id="IPR035899">
    <property type="entry name" value="DBL_dom_sf"/>
</dbReference>
<dbReference type="Gene3D" id="2.30.29.30">
    <property type="entry name" value="Pleckstrin-homology domain (PH domain)/Phosphotyrosine-binding domain (PTB)"/>
    <property type="match status" value="1"/>
</dbReference>
<gene>
    <name evidence="7" type="ORF">EGR_01895</name>
</gene>
<dbReference type="InterPro" id="IPR012858">
    <property type="entry name" value="DC_STAMP-like"/>
</dbReference>
<evidence type="ECO:0000313" key="7">
    <source>
        <dbReference type="EMBL" id="EUB63404.1"/>
    </source>
</evidence>
<dbReference type="CDD" id="cd00160">
    <property type="entry name" value="RhoGEF"/>
    <property type="match status" value="1"/>
</dbReference>
<dbReference type="Pfam" id="PF00018">
    <property type="entry name" value="SH3_1"/>
    <property type="match status" value="1"/>
</dbReference>